<comment type="caution">
    <text evidence="2">The sequence shown here is derived from an EMBL/GenBank/DDBJ whole genome shotgun (WGS) entry which is preliminary data.</text>
</comment>
<dbReference type="Gene3D" id="2.30.30.110">
    <property type="match status" value="1"/>
</dbReference>
<dbReference type="InterPro" id="IPR011067">
    <property type="entry name" value="Plasmid_toxin/cell-grow_inhib"/>
</dbReference>
<evidence type="ECO:0000256" key="1">
    <source>
        <dbReference type="SAM" id="Coils"/>
    </source>
</evidence>
<dbReference type="Proteomes" id="UP000745663">
    <property type="component" value="Unassembled WGS sequence"/>
</dbReference>
<name>A0ABS2BUM7_9PSED</name>
<reference evidence="2 3" key="1">
    <citation type="submission" date="2020-08" db="EMBL/GenBank/DDBJ databases">
        <title>Description of novel Pseudomonas species.</title>
        <authorList>
            <person name="Duman M."/>
            <person name="Mulet M."/>
            <person name="Altun S."/>
            <person name="Saticioglu I.B."/>
            <person name="Lalucat J."/>
            <person name="Garcia-Valdes E."/>
        </authorList>
    </citation>
    <scope>NUCLEOTIDE SEQUENCE [LARGE SCALE GENOMIC DNA]</scope>
    <source>
        <strain evidence="2 3">P66</strain>
    </source>
</reference>
<dbReference type="EMBL" id="JACOPV010000004">
    <property type="protein sequence ID" value="MBM5457344.1"/>
    <property type="molecule type" value="Genomic_DNA"/>
</dbReference>
<keyword evidence="3" id="KW-1185">Reference proteome</keyword>
<dbReference type="RefSeq" id="WP_203480990.1">
    <property type="nucleotide sequence ID" value="NZ_JACOPV010000004.1"/>
</dbReference>
<feature type="coiled-coil region" evidence="1">
    <location>
        <begin position="262"/>
        <end position="306"/>
    </location>
</feature>
<evidence type="ECO:0000313" key="3">
    <source>
        <dbReference type="Proteomes" id="UP000745663"/>
    </source>
</evidence>
<accession>A0ABS2BUM7</accession>
<protein>
    <submittedName>
        <fullName evidence="2">Type II toxin-antitoxin system PemK/MazF family toxin</fullName>
    </submittedName>
</protein>
<proteinExistence type="predicted"/>
<gene>
    <name evidence="2" type="ORF">H8F21_07140</name>
</gene>
<evidence type="ECO:0000313" key="2">
    <source>
        <dbReference type="EMBL" id="MBM5457344.1"/>
    </source>
</evidence>
<sequence>MDTIVIRYFEQVKDLATGTVSLSPLGKETHESISEALMPGSGHHKIFCIKKFTGVANYRWYVEGVALLTAPGVVPAEFTVTLSKIFTTVPEEYLQQTLKKTGYRLNNVLQFGTLVEVDYGFIQTIGREDGALRTNKRYCDTLQKGEMHKRRLAIVVRANRGVCQVVPVTSDAPGTSDKTCFQLSRATLDQLTFWGSSGKDSWAICQMVESVSINRVLPPATEYLVRGQTRRGRNIHYALRLTEAEKGLLKTSLLHSIGVTDYQQTKTRLGETREQLQKLTDVATDLQAANDRIAALEAERSELLLYKEVAQDWGKGMGEGQLQGAIDDLKALYEAMAAEGSGEKLPSWPEASNVNLFDNVVSRK</sequence>
<keyword evidence="1" id="KW-0175">Coiled coil</keyword>
<organism evidence="2 3">
    <name type="scientific">Pseudomonas arcuscaelestis</name>
    <dbReference type="NCBI Taxonomy" id="2710591"/>
    <lineage>
        <taxon>Bacteria</taxon>
        <taxon>Pseudomonadati</taxon>
        <taxon>Pseudomonadota</taxon>
        <taxon>Gammaproteobacteria</taxon>
        <taxon>Pseudomonadales</taxon>
        <taxon>Pseudomonadaceae</taxon>
        <taxon>Pseudomonas</taxon>
    </lineage>
</organism>